<gene>
    <name evidence="2" type="ORF">B0T14DRAFT_197653</name>
</gene>
<dbReference type="PANTHER" id="PTHR24148">
    <property type="entry name" value="ANKYRIN REPEAT DOMAIN-CONTAINING PROTEIN 39 HOMOLOG-RELATED"/>
    <property type="match status" value="1"/>
</dbReference>
<evidence type="ECO:0000259" key="1">
    <source>
        <dbReference type="Pfam" id="PF06985"/>
    </source>
</evidence>
<sequence>MHNSVFAIIPSRQEFGRDSGSEPSSPYYGQDIDPEQDHIRLLTLLPGTHDGPITCTTAIVNLSSKPTYTALSYVWGDPSDRLPITFNGVSAFPITRNLHTALTHLRDPSNPQIFWIDALCINQDHANEKPHQIQLMGDIYRNASTTCIWLGPSTPTSDLAISLIRSLDGTNLSSPSNSPSPSGLRAIAEIQSCPWWSRVWVIQEALLSPDPIIRCGAQTLSMESFMVLDDIRRGWHRPSQTYHHSAINTITNLSLALRNPFSGIVTYWPDARIRLLNPTPSSSPSTLAEWAYYLSDFQATDPRDKIYGLLGLASEADRKIMKFALENNMSASQVYTRAMMWFLMTARNLLQLSFDTDSRASCAVGEKGRTLPSWVIDFSENAG</sequence>
<organism evidence="2 3">
    <name type="scientific">Immersiella caudata</name>
    <dbReference type="NCBI Taxonomy" id="314043"/>
    <lineage>
        <taxon>Eukaryota</taxon>
        <taxon>Fungi</taxon>
        <taxon>Dikarya</taxon>
        <taxon>Ascomycota</taxon>
        <taxon>Pezizomycotina</taxon>
        <taxon>Sordariomycetes</taxon>
        <taxon>Sordariomycetidae</taxon>
        <taxon>Sordariales</taxon>
        <taxon>Lasiosphaeriaceae</taxon>
        <taxon>Immersiella</taxon>
    </lineage>
</organism>
<name>A0AA40BYX2_9PEZI</name>
<protein>
    <submittedName>
        <fullName evidence="2">Heterokaryon incompatibility protein-domain-containing protein</fullName>
    </submittedName>
</protein>
<feature type="domain" description="Heterokaryon incompatibility" evidence="1">
    <location>
        <begin position="68"/>
        <end position="204"/>
    </location>
</feature>
<proteinExistence type="predicted"/>
<dbReference type="EMBL" id="JAULSU010000004">
    <property type="protein sequence ID" value="KAK0618877.1"/>
    <property type="molecule type" value="Genomic_DNA"/>
</dbReference>
<evidence type="ECO:0000313" key="2">
    <source>
        <dbReference type="EMBL" id="KAK0618877.1"/>
    </source>
</evidence>
<dbReference type="AlphaFoldDB" id="A0AA40BYX2"/>
<dbReference type="InterPro" id="IPR052895">
    <property type="entry name" value="HetReg/Transcr_Mod"/>
</dbReference>
<dbReference type="InterPro" id="IPR010730">
    <property type="entry name" value="HET"/>
</dbReference>
<accession>A0AA40BYX2</accession>
<dbReference type="Proteomes" id="UP001175000">
    <property type="component" value="Unassembled WGS sequence"/>
</dbReference>
<dbReference type="PANTHER" id="PTHR24148:SF82">
    <property type="entry name" value="HETEROKARYON INCOMPATIBILITY DOMAIN-CONTAINING PROTEIN"/>
    <property type="match status" value="1"/>
</dbReference>
<dbReference type="Pfam" id="PF06985">
    <property type="entry name" value="HET"/>
    <property type="match status" value="1"/>
</dbReference>
<keyword evidence="3" id="KW-1185">Reference proteome</keyword>
<comment type="caution">
    <text evidence="2">The sequence shown here is derived from an EMBL/GenBank/DDBJ whole genome shotgun (WGS) entry which is preliminary data.</text>
</comment>
<evidence type="ECO:0000313" key="3">
    <source>
        <dbReference type="Proteomes" id="UP001175000"/>
    </source>
</evidence>
<reference evidence="2" key="1">
    <citation type="submission" date="2023-06" db="EMBL/GenBank/DDBJ databases">
        <title>Genome-scale phylogeny and comparative genomics of the fungal order Sordariales.</title>
        <authorList>
            <consortium name="Lawrence Berkeley National Laboratory"/>
            <person name="Hensen N."/>
            <person name="Bonometti L."/>
            <person name="Westerberg I."/>
            <person name="Brannstrom I.O."/>
            <person name="Guillou S."/>
            <person name="Cros-Aarteil S."/>
            <person name="Calhoun S."/>
            <person name="Haridas S."/>
            <person name="Kuo A."/>
            <person name="Mondo S."/>
            <person name="Pangilinan J."/>
            <person name="Riley R."/>
            <person name="Labutti K."/>
            <person name="Andreopoulos B."/>
            <person name="Lipzen A."/>
            <person name="Chen C."/>
            <person name="Yanf M."/>
            <person name="Daum C."/>
            <person name="Ng V."/>
            <person name="Clum A."/>
            <person name="Steindorff A."/>
            <person name="Ohm R."/>
            <person name="Martin F."/>
            <person name="Silar P."/>
            <person name="Natvig D."/>
            <person name="Lalanne C."/>
            <person name="Gautier V."/>
            <person name="Ament-Velasquez S.L."/>
            <person name="Kruys A."/>
            <person name="Hutchinson M.I."/>
            <person name="Powell A.J."/>
            <person name="Barry K."/>
            <person name="Miller A.N."/>
            <person name="Grigoriev I.V."/>
            <person name="Debuchy R."/>
            <person name="Gladieux P."/>
            <person name="Thoren M.H."/>
            <person name="Johannesson H."/>
        </authorList>
    </citation>
    <scope>NUCLEOTIDE SEQUENCE</scope>
    <source>
        <strain evidence="2">CBS 606.72</strain>
    </source>
</reference>